<reference evidence="2" key="1">
    <citation type="submission" date="2020-02" db="EMBL/GenBank/DDBJ databases">
        <authorList>
            <person name="Meier V. D."/>
        </authorList>
    </citation>
    <scope>NUCLEOTIDE SEQUENCE</scope>
    <source>
        <strain evidence="2">AVDCRST_MAG19</strain>
    </source>
</reference>
<dbReference type="AlphaFoldDB" id="A0A6J4VNI7"/>
<organism evidence="2">
    <name type="scientific">uncultured Thermomicrobiales bacterium</name>
    <dbReference type="NCBI Taxonomy" id="1645740"/>
    <lineage>
        <taxon>Bacteria</taxon>
        <taxon>Pseudomonadati</taxon>
        <taxon>Thermomicrobiota</taxon>
        <taxon>Thermomicrobia</taxon>
        <taxon>Thermomicrobiales</taxon>
        <taxon>environmental samples</taxon>
    </lineage>
</organism>
<evidence type="ECO:0000313" key="2">
    <source>
        <dbReference type="EMBL" id="CAA9578606.1"/>
    </source>
</evidence>
<evidence type="ECO:0000256" key="1">
    <source>
        <dbReference type="SAM" id="MobiDB-lite"/>
    </source>
</evidence>
<sequence>MGDGRVVLGAPEDDDGVFRHASSSPTAEASGSVTGMNGST</sequence>
<protein>
    <submittedName>
        <fullName evidence="2">Uncharacterized protein</fullName>
    </submittedName>
</protein>
<dbReference type="EMBL" id="CADCWL010000205">
    <property type="protein sequence ID" value="CAA9578606.1"/>
    <property type="molecule type" value="Genomic_DNA"/>
</dbReference>
<feature type="compositionally biased region" description="Polar residues" evidence="1">
    <location>
        <begin position="21"/>
        <end position="40"/>
    </location>
</feature>
<proteinExistence type="predicted"/>
<name>A0A6J4VNI7_9BACT</name>
<feature type="region of interest" description="Disordered" evidence="1">
    <location>
        <begin position="1"/>
        <end position="40"/>
    </location>
</feature>
<gene>
    <name evidence="2" type="ORF">AVDCRST_MAG19-3746</name>
</gene>
<accession>A0A6J4VNI7</accession>